<dbReference type="GO" id="GO:0005634">
    <property type="term" value="C:nucleus"/>
    <property type="evidence" value="ECO:0007669"/>
    <property type="project" value="UniProtKB-SubCell"/>
</dbReference>
<comment type="subcellular location">
    <subcellularLocation>
        <location evidence="2">Membrane</location>
        <topology evidence="2">Single-pass membrane protein</topology>
    </subcellularLocation>
    <subcellularLocation>
        <location evidence="1">Nucleus</location>
    </subcellularLocation>
</comment>
<evidence type="ECO:0000256" key="2">
    <source>
        <dbReference type="ARBA" id="ARBA00004167"/>
    </source>
</evidence>
<keyword evidence="7 12" id="KW-0472">Membrane</keyword>
<keyword evidence="8" id="KW-0010">Activator</keyword>
<feature type="domain" description="NAC" evidence="13">
    <location>
        <begin position="36"/>
        <end position="186"/>
    </location>
</feature>
<feature type="region of interest" description="Disordered" evidence="11">
    <location>
        <begin position="204"/>
        <end position="245"/>
    </location>
</feature>
<keyword evidence="6" id="KW-0238">DNA-binding</keyword>
<dbReference type="PANTHER" id="PTHR31744:SF216">
    <property type="entry name" value="NAC TRANSCRIPTION FACTOR"/>
    <property type="match status" value="1"/>
</dbReference>
<keyword evidence="4 12" id="KW-1133">Transmembrane helix</keyword>
<protein>
    <submittedName>
        <fullName evidence="15 16">NAC domain-containing protein 17 isoform X1</fullName>
    </submittedName>
</protein>
<evidence type="ECO:0000256" key="3">
    <source>
        <dbReference type="ARBA" id="ARBA00022692"/>
    </source>
</evidence>
<dbReference type="Gene3D" id="2.170.150.80">
    <property type="entry name" value="NAC domain"/>
    <property type="match status" value="1"/>
</dbReference>
<dbReference type="PANTHER" id="PTHR31744">
    <property type="entry name" value="PROTEIN CUP-SHAPED COTYLEDON 2-RELATED"/>
    <property type="match status" value="1"/>
</dbReference>
<dbReference type="AlphaFoldDB" id="A0A6I9RTK6"/>
<accession>A0A6I9RTK6</accession>
<evidence type="ECO:0000256" key="9">
    <source>
        <dbReference type="ARBA" id="ARBA00023163"/>
    </source>
</evidence>
<evidence type="ECO:0000256" key="1">
    <source>
        <dbReference type="ARBA" id="ARBA00004123"/>
    </source>
</evidence>
<evidence type="ECO:0000313" key="16">
    <source>
        <dbReference type="RefSeq" id="XP_029122804.1"/>
    </source>
</evidence>
<dbReference type="RefSeq" id="XP_010932188.1">
    <property type="nucleotide sequence ID" value="XM_010933886.3"/>
</dbReference>
<feature type="region of interest" description="Disordered" evidence="11">
    <location>
        <begin position="105"/>
        <end position="124"/>
    </location>
</feature>
<dbReference type="SUPFAM" id="SSF101941">
    <property type="entry name" value="NAC domain"/>
    <property type="match status" value="1"/>
</dbReference>
<feature type="region of interest" description="Disordered" evidence="11">
    <location>
        <begin position="515"/>
        <end position="534"/>
    </location>
</feature>
<evidence type="ECO:0000256" key="8">
    <source>
        <dbReference type="ARBA" id="ARBA00023159"/>
    </source>
</evidence>
<keyword evidence="14" id="KW-1185">Reference proteome</keyword>
<evidence type="ECO:0000256" key="11">
    <source>
        <dbReference type="SAM" id="MobiDB-lite"/>
    </source>
</evidence>
<dbReference type="GO" id="GO:0016020">
    <property type="term" value="C:membrane"/>
    <property type="evidence" value="ECO:0007669"/>
    <property type="project" value="UniProtKB-SubCell"/>
</dbReference>
<evidence type="ECO:0000259" key="13">
    <source>
        <dbReference type="PROSITE" id="PS51005"/>
    </source>
</evidence>
<proteinExistence type="predicted"/>
<dbReference type="GO" id="GO:0006355">
    <property type="term" value="P:regulation of DNA-templated transcription"/>
    <property type="evidence" value="ECO:0007669"/>
    <property type="project" value="InterPro"/>
</dbReference>
<name>A0A6I9RTK6_ELAGV</name>
<feature type="region of interest" description="Disordered" evidence="11">
    <location>
        <begin position="1"/>
        <end position="20"/>
    </location>
</feature>
<dbReference type="KEGG" id="egu:105052904"/>
<keyword evidence="9" id="KW-0804">Transcription</keyword>
<keyword evidence="10" id="KW-0539">Nucleus</keyword>
<dbReference type="Pfam" id="PF02365">
    <property type="entry name" value="NAM"/>
    <property type="match status" value="1"/>
</dbReference>
<dbReference type="InterPro" id="IPR036093">
    <property type="entry name" value="NAC_dom_sf"/>
</dbReference>
<reference evidence="15 16" key="1">
    <citation type="submission" date="2025-04" db="UniProtKB">
        <authorList>
            <consortium name="RefSeq"/>
        </authorList>
    </citation>
    <scope>IDENTIFICATION</scope>
</reference>
<evidence type="ECO:0000256" key="4">
    <source>
        <dbReference type="ARBA" id="ARBA00022989"/>
    </source>
</evidence>
<evidence type="ECO:0000256" key="10">
    <source>
        <dbReference type="ARBA" id="ARBA00023242"/>
    </source>
</evidence>
<dbReference type="FunFam" id="2.170.150.80:FF:000002">
    <property type="entry name" value="Nac domain-containing protein 86"/>
    <property type="match status" value="1"/>
</dbReference>
<keyword evidence="5" id="KW-0805">Transcription regulation</keyword>
<evidence type="ECO:0000313" key="14">
    <source>
        <dbReference type="Proteomes" id="UP000504607"/>
    </source>
</evidence>
<evidence type="ECO:0000313" key="15">
    <source>
        <dbReference type="RefSeq" id="XP_010932188.1"/>
    </source>
</evidence>
<dbReference type="PROSITE" id="PS51005">
    <property type="entry name" value="NAC"/>
    <property type="match status" value="1"/>
</dbReference>
<dbReference type="Proteomes" id="UP000504607">
    <property type="component" value="Chromosome 10"/>
</dbReference>
<evidence type="ECO:0000256" key="5">
    <source>
        <dbReference type="ARBA" id="ARBA00023015"/>
    </source>
</evidence>
<dbReference type="GeneID" id="105052904"/>
<dbReference type="RefSeq" id="XP_029122804.1">
    <property type="nucleotide sequence ID" value="XM_029266971.1"/>
</dbReference>
<dbReference type="GO" id="GO:0000976">
    <property type="term" value="F:transcription cis-regulatory region binding"/>
    <property type="evidence" value="ECO:0007669"/>
    <property type="project" value="UniProtKB-ARBA"/>
</dbReference>
<evidence type="ECO:0000256" key="12">
    <source>
        <dbReference type="SAM" id="Phobius"/>
    </source>
</evidence>
<evidence type="ECO:0000256" key="6">
    <source>
        <dbReference type="ARBA" id="ARBA00023125"/>
    </source>
</evidence>
<feature type="transmembrane region" description="Helical" evidence="12">
    <location>
        <begin position="543"/>
        <end position="568"/>
    </location>
</feature>
<sequence>MGAAPECRRPTGRSGCDDGIEDEGAVGAALGNPKCWPPGFRFHPTDEELVLYYLKRKVCRRRLRLPMIGDVDVYKCEPWELPEKSVLKSGDKQWYFFSPRDRKYPNGSRSNRTTKHGYWKTTGKDRTISQNSKAVGNKKTLVYHRGRAPRGERTDWVMHEYTLDEQLLMSCNKVQDCYALYKVFRKSGPGPKNGEQYGAPFREEEWEDDGENDSSRNQNSKECTASEHPDSATSTGMLGDEGSRLPMDDLEDFLLQLSNEQDIIPQPSKHSAYVSEIDAEAEVGSHTEVPCLVDANFTEQNFNWCELSGEEPNSEITMPDPACMQPVKDRVITSISTCSDQDQFRDDEEFLEIKDFNDPESVEWRVDDVSNKDIVHDTGGLYDSYDYFDAPMYLAEEFEPLDGAGQNPYFYEDQASHITSELWTFEQDFGVATAAESNDVIIAPPASGVVYASTPSNPGENTQGQISPFGGASDSWFSSALSSLLDSVPSSPALASENALISRALQRVSSFRAGPIGAQEPNGTTGGGTLASGRQRESHNGGFLFISFLVGLVAIFWVLTIGAALKIFKGLWGKFISS</sequence>
<dbReference type="OrthoDB" id="1929298at2759"/>
<organism evidence="14 15">
    <name type="scientific">Elaeis guineensis var. tenera</name>
    <name type="common">Oil palm</name>
    <dbReference type="NCBI Taxonomy" id="51953"/>
    <lineage>
        <taxon>Eukaryota</taxon>
        <taxon>Viridiplantae</taxon>
        <taxon>Streptophyta</taxon>
        <taxon>Embryophyta</taxon>
        <taxon>Tracheophyta</taxon>
        <taxon>Spermatophyta</taxon>
        <taxon>Magnoliopsida</taxon>
        <taxon>Liliopsida</taxon>
        <taxon>Arecaceae</taxon>
        <taxon>Arecoideae</taxon>
        <taxon>Cocoseae</taxon>
        <taxon>Elaeidinae</taxon>
        <taxon>Elaeis</taxon>
    </lineage>
</organism>
<gene>
    <name evidence="15 16" type="primary">LOC105052904</name>
</gene>
<dbReference type="InterPro" id="IPR003441">
    <property type="entry name" value="NAC-dom"/>
</dbReference>
<keyword evidence="3 12" id="KW-0812">Transmembrane</keyword>
<evidence type="ECO:0000256" key="7">
    <source>
        <dbReference type="ARBA" id="ARBA00023136"/>
    </source>
</evidence>